<dbReference type="InterPro" id="IPR003439">
    <property type="entry name" value="ABC_transporter-like_ATP-bd"/>
</dbReference>
<dbReference type="InterPro" id="IPR017871">
    <property type="entry name" value="ABC_transporter-like_CS"/>
</dbReference>
<dbReference type="AlphaFoldDB" id="F3YYF1"/>
<dbReference type="EMBL" id="CP003221">
    <property type="protein sequence ID" value="EGJ49595.1"/>
    <property type="molecule type" value="Genomic_DNA"/>
</dbReference>
<dbReference type="GO" id="GO:0016887">
    <property type="term" value="F:ATP hydrolysis activity"/>
    <property type="evidence" value="ECO:0007669"/>
    <property type="project" value="InterPro"/>
</dbReference>
<name>F3YYF1_DESAF</name>
<dbReference type="GO" id="GO:0005524">
    <property type="term" value="F:ATP binding"/>
    <property type="evidence" value="ECO:0007669"/>
    <property type="project" value="UniProtKB-KW"/>
</dbReference>
<dbReference type="PANTHER" id="PTHR43582:SF2">
    <property type="entry name" value="LINEARMYCIN RESISTANCE ATP-BINDING PROTEIN LNRL"/>
    <property type="match status" value="1"/>
</dbReference>
<dbReference type="InterPro" id="IPR003593">
    <property type="entry name" value="AAA+_ATPase"/>
</dbReference>
<reference evidence="4 5" key="1">
    <citation type="journal article" date="2011" name="J. Bacteriol.">
        <title>Genome sequence of the mercury-methylating and pleomorphic Desulfovibrio africanus Strain Walvis Bay.</title>
        <authorList>
            <person name="Brown S.D."/>
            <person name="Wall J.D."/>
            <person name="Kucken A.M."/>
            <person name="Gilmour C.C."/>
            <person name="Podar M."/>
            <person name="Brandt C.C."/>
            <person name="Teshima H."/>
            <person name="Detter J.C."/>
            <person name="Han C.S."/>
            <person name="Land M.L."/>
            <person name="Lucas S."/>
            <person name="Han J."/>
            <person name="Pennacchio L."/>
            <person name="Nolan M."/>
            <person name="Pitluck S."/>
            <person name="Woyke T."/>
            <person name="Goodwin L."/>
            <person name="Palumbo A.V."/>
            <person name="Elias D.A."/>
        </authorList>
    </citation>
    <scope>NUCLEOTIDE SEQUENCE [LARGE SCALE GENOMIC DNA]</scope>
    <source>
        <strain evidence="4 5">Walvis Bay</strain>
    </source>
</reference>
<keyword evidence="1" id="KW-0547">Nucleotide-binding</keyword>
<dbReference type="PANTHER" id="PTHR43582">
    <property type="entry name" value="LINEARMYCIN RESISTANCE ATP-BINDING PROTEIN LNRL"/>
    <property type="match status" value="1"/>
</dbReference>
<evidence type="ECO:0000313" key="5">
    <source>
        <dbReference type="Proteomes" id="UP000007844"/>
    </source>
</evidence>
<dbReference type="HOGENOM" id="CLU_000604_1_2_7"/>
<dbReference type="SUPFAM" id="SSF52540">
    <property type="entry name" value="P-loop containing nucleoside triphosphate hydrolases"/>
    <property type="match status" value="1"/>
</dbReference>
<evidence type="ECO:0000259" key="3">
    <source>
        <dbReference type="PROSITE" id="PS50893"/>
    </source>
</evidence>
<dbReference type="KEGG" id="daf:Desaf_1256"/>
<sequence length="263" mass="28085">MLLDDRSSRQANIDLDAVPLEATGLVHDYSHGAAPALRGLDVRAGRGEIVGLLGPNGAGKTTAVSIMSTLLSPRQGRLRIFGCDALARPGLVRPLLGIVPQDIALYPSLTARENLTYFASLQGLSGRELARRVDEALSFTNLADHAQRRAGTFSGGMQRRLNLSAGLVHGPRFVFLDEPTAGVDTQSRNLIMERLLALKADGVTMLYTTHVMEEAQRLCDRVIIMDHGVAVAQGAPGALLSEHGCADLGELYLALTGRALRDG</sequence>
<feature type="domain" description="ABC transporter" evidence="3">
    <location>
        <begin position="20"/>
        <end position="252"/>
    </location>
</feature>
<dbReference type="Gene3D" id="3.40.50.300">
    <property type="entry name" value="P-loop containing nucleotide triphosphate hydrolases"/>
    <property type="match status" value="1"/>
</dbReference>
<keyword evidence="2" id="KW-0067">ATP-binding</keyword>
<dbReference type="RefSeq" id="WP_014259394.1">
    <property type="nucleotide sequence ID" value="NC_016629.1"/>
</dbReference>
<evidence type="ECO:0000256" key="1">
    <source>
        <dbReference type="ARBA" id="ARBA00022741"/>
    </source>
</evidence>
<proteinExistence type="predicted"/>
<dbReference type="STRING" id="690850.Desaf_1256"/>
<accession>F3YYF1</accession>
<dbReference type="SMART" id="SM00382">
    <property type="entry name" value="AAA"/>
    <property type="match status" value="1"/>
</dbReference>
<gene>
    <name evidence="4" type="ORF">Desaf_1256</name>
</gene>
<dbReference type="InterPro" id="IPR027417">
    <property type="entry name" value="P-loop_NTPase"/>
</dbReference>
<protein>
    <submittedName>
        <fullName evidence="4">Polyamine-transporting ATPase</fullName>
    </submittedName>
</protein>
<organism evidence="4 5">
    <name type="scientific">Desulfocurvibacter africanus subsp. africanus str. Walvis Bay</name>
    <dbReference type="NCBI Taxonomy" id="690850"/>
    <lineage>
        <taxon>Bacteria</taxon>
        <taxon>Pseudomonadati</taxon>
        <taxon>Thermodesulfobacteriota</taxon>
        <taxon>Desulfovibrionia</taxon>
        <taxon>Desulfovibrionales</taxon>
        <taxon>Desulfovibrionaceae</taxon>
        <taxon>Desulfocurvibacter</taxon>
    </lineage>
</organism>
<dbReference type="Proteomes" id="UP000007844">
    <property type="component" value="Chromosome"/>
</dbReference>
<dbReference type="PROSITE" id="PS00211">
    <property type="entry name" value="ABC_TRANSPORTER_1"/>
    <property type="match status" value="1"/>
</dbReference>
<keyword evidence="5" id="KW-1185">Reference proteome</keyword>
<dbReference type="Pfam" id="PF00005">
    <property type="entry name" value="ABC_tran"/>
    <property type="match status" value="1"/>
</dbReference>
<evidence type="ECO:0000256" key="2">
    <source>
        <dbReference type="ARBA" id="ARBA00022840"/>
    </source>
</evidence>
<dbReference type="eggNOG" id="COG1131">
    <property type="taxonomic scope" value="Bacteria"/>
</dbReference>
<evidence type="ECO:0000313" key="4">
    <source>
        <dbReference type="EMBL" id="EGJ49595.1"/>
    </source>
</evidence>
<dbReference type="PROSITE" id="PS50893">
    <property type="entry name" value="ABC_TRANSPORTER_2"/>
    <property type="match status" value="1"/>
</dbReference>